<name>A0AAW7M9T6_9MICO</name>
<gene>
    <name evidence="1" type="ORF">QQX10_10700</name>
</gene>
<dbReference type="EMBL" id="JAUHPX010000006">
    <property type="protein sequence ID" value="MDN4488636.1"/>
    <property type="molecule type" value="Genomic_DNA"/>
</dbReference>
<dbReference type="AlphaFoldDB" id="A0AAW7M9T6"/>
<comment type="caution">
    <text evidence="1">The sequence shown here is derived from an EMBL/GenBank/DDBJ whole genome shotgun (WGS) entry which is preliminary data.</text>
</comment>
<accession>A0AAW7M9T6</accession>
<reference evidence="1" key="1">
    <citation type="submission" date="2023-06" db="EMBL/GenBank/DDBJ databases">
        <title>Sysu t00039.</title>
        <authorList>
            <person name="Gao L."/>
            <person name="Fang B.-Z."/>
            <person name="Li W.-J."/>
        </authorList>
    </citation>
    <scope>NUCLEOTIDE SEQUENCE</scope>
    <source>
        <strain evidence="1">SYSU T00039</strain>
    </source>
</reference>
<proteinExistence type="predicted"/>
<evidence type="ECO:0008006" key="3">
    <source>
        <dbReference type="Google" id="ProtNLM"/>
    </source>
</evidence>
<organism evidence="1 2">
    <name type="scientific">Demequina lignilytica</name>
    <dbReference type="NCBI Taxonomy" id="3051663"/>
    <lineage>
        <taxon>Bacteria</taxon>
        <taxon>Bacillati</taxon>
        <taxon>Actinomycetota</taxon>
        <taxon>Actinomycetes</taxon>
        <taxon>Micrococcales</taxon>
        <taxon>Demequinaceae</taxon>
        <taxon>Demequina</taxon>
    </lineage>
</organism>
<keyword evidence="2" id="KW-1185">Reference proteome</keyword>
<dbReference type="Proteomes" id="UP001172737">
    <property type="component" value="Unassembled WGS sequence"/>
</dbReference>
<sequence>MRDVAQAATRGQHTLVLLPETMLADANLRADLRERIAELVRARALSVFDPDASDLVAALSDAVYLGDDVATLPELLTHDEVAGRAFVLDASELDSRHRKQLADLLRRLDAESRAVSVENRATFVVLAGLDDGLARAGDASGGVALRTVWFWNRVARWDVAAWLKLHDPARDFSSLASEIRLETVIEAARWNLSRALALWKGWDGSPGHLLGLVAVGEEGPSGDLPSFASDHRIKPPAGCAEDWNRGMVEFWHGAMTLLPAGPGLVRSDVDRLIWQAQVRVLLPWIELQRIRLVQATRERLGAERFAEQVRLYDASSNSLEDGGDVVEIGPLAFILVRTLGKTAPQFTDTAHVLRKARNKLAHLDPLGTPEISRLVEVTAWLR</sequence>
<evidence type="ECO:0000313" key="2">
    <source>
        <dbReference type="Proteomes" id="UP001172737"/>
    </source>
</evidence>
<protein>
    <recommendedName>
        <fullName evidence="3">Apea-like HEPN domain-containing protein</fullName>
    </recommendedName>
</protein>
<dbReference type="RefSeq" id="WP_301144556.1">
    <property type="nucleotide sequence ID" value="NZ_JAUHPX010000006.1"/>
</dbReference>
<evidence type="ECO:0000313" key="1">
    <source>
        <dbReference type="EMBL" id="MDN4488636.1"/>
    </source>
</evidence>